<proteinExistence type="predicted"/>
<comment type="subcellular location">
    <subcellularLocation>
        <location evidence="1">Cytoplasm</location>
    </subcellularLocation>
</comment>
<evidence type="ECO:0000256" key="5">
    <source>
        <dbReference type="ARBA" id="ARBA00023210"/>
    </source>
</evidence>
<dbReference type="InterPro" id="IPR036192">
    <property type="entry name" value="Cell_div_ZapA-like_sf"/>
</dbReference>
<gene>
    <name evidence="10" type="ORF">A45J_1998</name>
</gene>
<accession>A0A5J4KXC5</accession>
<protein>
    <recommendedName>
        <fullName evidence="2">Cell division protein ZapA</fullName>
    </recommendedName>
    <alternativeName>
        <fullName evidence="9">Z ring-associated protein ZapA</fullName>
    </alternativeName>
</protein>
<dbReference type="GO" id="GO:0043093">
    <property type="term" value="P:FtsZ-dependent cytokinesis"/>
    <property type="evidence" value="ECO:0007669"/>
    <property type="project" value="TreeGrafter"/>
</dbReference>
<evidence type="ECO:0000256" key="1">
    <source>
        <dbReference type="ARBA" id="ARBA00004496"/>
    </source>
</evidence>
<dbReference type="GO" id="GO:0000921">
    <property type="term" value="P:septin ring assembly"/>
    <property type="evidence" value="ECO:0007669"/>
    <property type="project" value="TreeGrafter"/>
</dbReference>
<evidence type="ECO:0000256" key="9">
    <source>
        <dbReference type="ARBA" id="ARBA00033158"/>
    </source>
</evidence>
<keyword evidence="3" id="KW-0963">Cytoplasm</keyword>
<dbReference type="Gene3D" id="6.10.250.790">
    <property type="match status" value="1"/>
</dbReference>
<dbReference type="GO" id="GO:0005829">
    <property type="term" value="C:cytosol"/>
    <property type="evidence" value="ECO:0007669"/>
    <property type="project" value="TreeGrafter"/>
</dbReference>
<reference evidence="10" key="1">
    <citation type="submission" date="2019-10" db="EMBL/GenBank/DDBJ databases">
        <title>Metagenomic sequencing of thiosulfate-disproportionating enrichment culture.</title>
        <authorList>
            <person name="Umezawa K."/>
            <person name="Kojima H."/>
            <person name="Fukui M."/>
        </authorList>
    </citation>
    <scope>NUCLEOTIDE SEQUENCE</scope>
    <source>
        <strain evidence="10">45J</strain>
    </source>
</reference>
<comment type="caution">
    <text evidence="10">The sequence shown here is derived from an EMBL/GenBank/DDBJ whole genome shotgun (WGS) entry which is preliminary data.</text>
</comment>
<keyword evidence="6" id="KW-0131">Cell cycle</keyword>
<dbReference type="PANTHER" id="PTHR34981">
    <property type="entry name" value="CELL DIVISION PROTEIN ZAPA"/>
    <property type="match status" value="1"/>
</dbReference>
<comment type="function">
    <text evidence="7">Activator of cell division through the inhibition of FtsZ GTPase activity, therefore promoting FtsZ assembly into bundles of protofilaments necessary for the formation of the division Z ring. It is recruited early at mid-cell but it is not essential for cell division.</text>
</comment>
<dbReference type="GO" id="GO:0032153">
    <property type="term" value="C:cell division site"/>
    <property type="evidence" value="ECO:0007669"/>
    <property type="project" value="TreeGrafter"/>
</dbReference>
<evidence type="ECO:0000256" key="6">
    <source>
        <dbReference type="ARBA" id="ARBA00023306"/>
    </source>
</evidence>
<evidence type="ECO:0000256" key="7">
    <source>
        <dbReference type="ARBA" id="ARBA00024910"/>
    </source>
</evidence>
<evidence type="ECO:0000256" key="2">
    <source>
        <dbReference type="ARBA" id="ARBA00015195"/>
    </source>
</evidence>
<organism evidence="10">
    <name type="scientific">hot springs metagenome</name>
    <dbReference type="NCBI Taxonomy" id="433727"/>
    <lineage>
        <taxon>unclassified sequences</taxon>
        <taxon>metagenomes</taxon>
        <taxon>ecological metagenomes</taxon>
    </lineage>
</organism>
<comment type="subunit">
    <text evidence="8">Homodimer. Interacts with FtsZ.</text>
</comment>
<evidence type="ECO:0000256" key="3">
    <source>
        <dbReference type="ARBA" id="ARBA00022490"/>
    </source>
</evidence>
<dbReference type="AlphaFoldDB" id="A0A5J4KXC5"/>
<dbReference type="EMBL" id="BLAB01000001">
    <property type="protein sequence ID" value="GER94238.1"/>
    <property type="molecule type" value="Genomic_DNA"/>
</dbReference>
<dbReference type="InterPro" id="IPR053712">
    <property type="entry name" value="Bac_CellDiv_Activator"/>
</dbReference>
<keyword evidence="5" id="KW-0717">Septation</keyword>
<dbReference type="GO" id="GO:0000917">
    <property type="term" value="P:division septum assembly"/>
    <property type="evidence" value="ECO:0007669"/>
    <property type="project" value="UniProtKB-KW"/>
</dbReference>
<evidence type="ECO:0000313" key="10">
    <source>
        <dbReference type="EMBL" id="GER94238.1"/>
    </source>
</evidence>
<sequence>MGSIEVHILGQKYIIKGDAPPEYIQQIANFVDEKLKEVYKISPDITPLKAAILTALNIADELHRVRHEYNSISQGIKNIENKADSIIRLFD</sequence>
<keyword evidence="4 10" id="KW-0132">Cell division</keyword>
<name>A0A5J4KXC5_9ZZZZ</name>
<dbReference type="PANTHER" id="PTHR34981:SF1">
    <property type="entry name" value="CELL DIVISION PROTEIN ZAPA"/>
    <property type="match status" value="1"/>
</dbReference>
<dbReference type="InterPro" id="IPR007838">
    <property type="entry name" value="Cell_div_ZapA-like"/>
</dbReference>
<evidence type="ECO:0000256" key="4">
    <source>
        <dbReference type="ARBA" id="ARBA00022618"/>
    </source>
</evidence>
<dbReference type="Pfam" id="PF05164">
    <property type="entry name" value="ZapA"/>
    <property type="match status" value="1"/>
</dbReference>
<evidence type="ECO:0000256" key="8">
    <source>
        <dbReference type="ARBA" id="ARBA00026068"/>
    </source>
</evidence>
<dbReference type="SUPFAM" id="SSF102829">
    <property type="entry name" value="Cell division protein ZapA-like"/>
    <property type="match status" value="1"/>
</dbReference>
<dbReference type="GO" id="GO:0030428">
    <property type="term" value="C:cell septum"/>
    <property type="evidence" value="ECO:0007669"/>
    <property type="project" value="TreeGrafter"/>
</dbReference>